<dbReference type="PANTHER" id="PTHR12302">
    <property type="entry name" value="EBNA2 BINDING PROTEIN P100"/>
    <property type="match status" value="1"/>
</dbReference>
<organism evidence="5 6">
    <name type="scientific">Halodesulfurarchaeum formicicum</name>
    <dbReference type="NCBI Taxonomy" id="1873524"/>
    <lineage>
        <taxon>Archaea</taxon>
        <taxon>Methanobacteriati</taxon>
        <taxon>Methanobacteriota</taxon>
        <taxon>Stenosarchaea group</taxon>
        <taxon>Halobacteria</taxon>
        <taxon>Halobacteriales</taxon>
        <taxon>Halobacteriaceae</taxon>
        <taxon>Halodesulfurarchaeum</taxon>
    </lineage>
</organism>
<feature type="domain" description="TNase-like" evidence="4">
    <location>
        <begin position="1"/>
        <end position="146"/>
    </location>
</feature>
<keyword evidence="3" id="KW-0378">Hydrolase</keyword>
<evidence type="ECO:0000313" key="6">
    <source>
        <dbReference type="Proteomes" id="UP000185608"/>
    </source>
</evidence>
<keyword evidence="2 5" id="KW-0255">Endonuclease</keyword>
<name>A0A1D8S504_9EURY</name>
<sequence>MNVTVTEVVDGDTIDVRFADGRTDRVRLLGVDTPEVHVENDPAEFEGVPDTAAGERCLRAAGENATTFVESRVADSTVRLEFDPLSDRRGGYDRLLAYVYLNETNLNYQLVETGHARVYDSEFTMRGEFYAAERDAQAATRGVWNCTTHAAS</sequence>
<dbReference type="SUPFAM" id="SSF50199">
    <property type="entry name" value="Staphylococcal nuclease"/>
    <property type="match status" value="1"/>
</dbReference>
<dbReference type="Gene3D" id="2.40.50.90">
    <property type="match status" value="1"/>
</dbReference>
<evidence type="ECO:0000256" key="2">
    <source>
        <dbReference type="ARBA" id="ARBA00022759"/>
    </source>
</evidence>
<dbReference type="GO" id="GO:0016787">
    <property type="term" value="F:hydrolase activity"/>
    <property type="evidence" value="ECO:0007669"/>
    <property type="project" value="UniProtKB-KW"/>
</dbReference>
<evidence type="ECO:0000256" key="1">
    <source>
        <dbReference type="ARBA" id="ARBA00022722"/>
    </source>
</evidence>
<dbReference type="InterPro" id="IPR016071">
    <property type="entry name" value="Staphylococal_nuclease_OB-fold"/>
</dbReference>
<evidence type="ECO:0000256" key="3">
    <source>
        <dbReference type="ARBA" id="ARBA00022801"/>
    </source>
</evidence>
<reference evidence="5 6" key="1">
    <citation type="submission" date="2016-06" db="EMBL/GenBank/DDBJ databases">
        <title>Discovery of anaerobic lithoheterotrophic haloarchaeon capable of sulfur respiration by hydrogen and formate.</title>
        <authorList>
            <person name="Sorokin D.Y."/>
            <person name="Kublanov I.V."/>
            <person name="Roman P."/>
            <person name="Sinninghe Damste J.S."/>
            <person name="Golyshin P.N."/>
            <person name="Rojo D."/>
            <person name="Ciordia S."/>
            <person name="Mena Md.C."/>
            <person name="Ferrer M."/>
            <person name="Smedile F."/>
            <person name="Messina E."/>
            <person name="La Cono V."/>
            <person name="Yakimov M.M."/>
        </authorList>
    </citation>
    <scope>NUCLEOTIDE SEQUENCE [LARGE SCALE GENOMIC DNA]</scope>
    <source>
        <strain evidence="5 6">HTSR1</strain>
    </source>
</reference>
<dbReference type="PROSITE" id="PS50830">
    <property type="entry name" value="TNASE_3"/>
    <property type="match status" value="1"/>
</dbReference>
<accession>A0A1D8S504</accession>
<dbReference type="InterPro" id="IPR035437">
    <property type="entry name" value="SNase_OB-fold_sf"/>
</dbReference>
<proteinExistence type="predicted"/>
<protein>
    <submittedName>
        <fullName evidence="5">Endonuclease</fullName>
    </submittedName>
</protein>
<dbReference type="KEGG" id="halh:HTSR_1259"/>
<dbReference type="PROSITE" id="PS01123">
    <property type="entry name" value="TNASE_1"/>
    <property type="match status" value="1"/>
</dbReference>
<dbReference type="SMART" id="SM00318">
    <property type="entry name" value="SNc"/>
    <property type="match status" value="1"/>
</dbReference>
<dbReference type="GO" id="GO:0004519">
    <property type="term" value="F:endonuclease activity"/>
    <property type="evidence" value="ECO:0007669"/>
    <property type="project" value="UniProtKB-KW"/>
</dbReference>
<dbReference type="InterPro" id="IPR002071">
    <property type="entry name" value="Thermonucl_AS"/>
</dbReference>
<dbReference type="Pfam" id="PF00565">
    <property type="entry name" value="SNase"/>
    <property type="match status" value="1"/>
</dbReference>
<dbReference type="GO" id="GO:0003676">
    <property type="term" value="F:nucleic acid binding"/>
    <property type="evidence" value="ECO:0007669"/>
    <property type="project" value="InterPro"/>
</dbReference>
<dbReference type="PANTHER" id="PTHR12302:SF3">
    <property type="entry name" value="SERINE_THREONINE-PROTEIN KINASE 31"/>
    <property type="match status" value="1"/>
</dbReference>
<gene>
    <name evidence="5" type="ORF">HTSR_1259</name>
</gene>
<evidence type="ECO:0000313" key="5">
    <source>
        <dbReference type="EMBL" id="AOW80436.1"/>
    </source>
</evidence>
<evidence type="ECO:0000259" key="4">
    <source>
        <dbReference type="PROSITE" id="PS50830"/>
    </source>
</evidence>
<dbReference type="Proteomes" id="UP000185608">
    <property type="component" value="Chromosome"/>
</dbReference>
<dbReference type="AlphaFoldDB" id="A0A1D8S504"/>
<dbReference type="STRING" id="1873524.HSR6_1332"/>
<keyword evidence="1" id="KW-0540">Nuclease</keyword>
<dbReference type="EMBL" id="CP016070">
    <property type="protein sequence ID" value="AOW80436.1"/>
    <property type="molecule type" value="Genomic_DNA"/>
</dbReference>